<dbReference type="Pfam" id="PF12679">
    <property type="entry name" value="ABC2_membrane_2"/>
    <property type="match status" value="1"/>
</dbReference>
<dbReference type="STRING" id="351160.RCIX87"/>
<evidence type="ECO:0000256" key="1">
    <source>
        <dbReference type="SAM" id="Phobius"/>
    </source>
</evidence>
<dbReference type="OrthoDB" id="147531at2157"/>
<dbReference type="AlphaFoldDB" id="Q0W7Q1"/>
<proteinExistence type="predicted"/>
<feature type="transmembrane region" description="Helical" evidence="1">
    <location>
        <begin position="28"/>
        <end position="49"/>
    </location>
</feature>
<dbReference type="PANTHER" id="PTHR43471">
    <property type="entry name" value="ABC TRANSPORTER PERMEASE"/>
    <property type="match status" value="1"/>
</dbReference>
<keyword evidence="1" id="KW-0812">Transmembrane</keyword>
<evidence type="ECO:0000313" key="2">
    <source>
        <dbReference type="EMBL" id="CAJ35592.1"/>
    </source>
</evidence>
<feature type="transmembrane region" description="Helical" evidence="1">
    <location>
        <begin position="151"/>
        <end position="172"/>
    </location>
</feature>
<name>Q0W7Q1_METAR</name>
<protein>
    <submittedName>
        <fullName evidence="2">ABC-type transport system, permease component</fullName>
    </submittedName>
</protein>
<keyword evidence="1" id="KW-1133">Transmembrane helix</keyword>
<feature type="transmembrane region" description="Helical" evidence="1">
    <location>
        <begin position="61"/>
        <end position="84"/>
    </location>
</feature>
<dbReference type="EMBL" id="AM114193">
    <property type="protein sequence ID" value="CAJ35592.1"/>
    <property type="molecule type" value="Genomic_DNA"/>
</dbReference>
<feature type="transmembrane region" description="Helical" evidence="1">
    <location>
        <begin position="184"/>
        <end position="205"/>
    </location>
</feature>
<sequence length="283" mass="30760">MAISGKEIQNIQTIAVKEFKDNLKSKRFIILGIFYFGFALLLTFAVVMMTRTESFKPHMVLAIMSNLNIVLALLAVIVSSDTISMERKDRTILQLLSKPVDRSSVIFGKFLGCLSVVAALFLASAIFAYLATAVLTGKYPAAGDLLPVAGGLISMVLMLSVYVAIGVLISTVTKNPFISIIGSIMAWIGLWFSSIIGNIVGYNVASGGAIFFLGGFEDYPIYAKIMVWIDPLAHDIMPQLLDPAMEQTAVGMPLWANVVFLVVYTAVLLIISILLFENQDMSA</sequence>
<evidence type="ECO:0000313" key="3">
    <source>
        <dbReference type="Proteomes" id="UP000000663"/>
    </source>
</evidence>
<dbReference type="GO" id="GO:0005886">
    <property type="term" value="C:plasma membrane"/>
    <property type="evidence" value="ECO:0007669"/>
    <property type="project" value="UniProtKB-SubCell"/>
</dbReference>
<dbReference type="GeneID" id="5143173"/>
<keyword evidence="1" id="KW-0472">Membrane</keyword>
<feature type="transmembrane region" description="Helical" evidence="1">
    <location>
        <begin position="105"/>
        <end position="131"/>
    </location>
</feature>
<dbReference type="RefSeq" id="WP_012036903.1">
    <property type="nucleotide sequence ID" value="NC_009464.1"/>
</dbReference>
<dbReference type="KEGG" id="rci:RCIX87"/>
<reference evidence="2 3" key="1">
    <citation type="journal article" date="2006" name="Science">
        <title>Genome of rice cluster I archaea -- the key methane producers in the rice rhizosphere.</title>
        <authorList>
            <person name="Erkel C."/>
            <person name="Kube M."/>
            <person name="Reinhardt R."/>
            <person name="Liesack W."/>
        </authorList>
    </citation>
    <scope>NUCLEOTIDE SEQUENCE [LARGE SCALE GENOMIC DNA]</scope>
    <source>
        <strain evidence="3">DSM 22066 / NBRC 105507 / MRE50</strain>
    </source>
</reference>
<dbReference type="eggNOG" id="arCOG02436">
    <property type="taxonomic scope" value="Archaea"/>
</dbReference>
<accession>Q0W7Q1</accession>
<gene>
    <name evidence="2" type="ORF">RCIX87</name>
</gene>
<dbReference type="Proteomes" id="UP000000663">
    <property type="component" value="Chromosome"/>
</dbReference>
<organism evidence="2 3">
    <name type="scientific">Methanocella arvoryzae (strain DSM 22066 / NBRC 105507 / MRE50)</name>
    <dbReference type="NCBI Taxonomy" id="351160"/>
    <lineage>
        <taxon>Archaea</taxon>
        <taxon>Methanobacteriati</taxon>
        <taxon>Methanobacteriota</taxon>
        <taxon>Stenosarchaea group</taxon>
        <taxon>Methanomicrobia</taxon>
        <taxon>Methanocellales</taxon>
        <taxon>Methanocellaceae</taxon>
        <taxon>Methanocella</taxon>
    </lineage>
</organism>
<feature type="transmembrane region" description="Helical" evidence="1">
    <location>
        <begin position="254"/>
        <end position="276"/>
    </location>
</feature>
<keyword evidence="3" id="KW-1185">Reference proteome</keyword>
<dbReference type="GO" id="GO:0140359">
    <property type="term" value="F:ABC-type transporter activity"/>
    <property type="evidence" value="ECO:0007669"/>
    <property type="project" value="InterPro"/>
</dbReference>